<evidence type="ECO:0000313" key="3">
    <source>
        <dbReference type="Proteomes" id="UP001501474"/>
    </source>
</evidence>
<organism evidence="2 3">
    <name type="scientific">Streptomyces indiaensis</name>
    <dbReference type="NCBI Taxonomy" id="284033"/>
    <lineage>
        <taxon>Bacteria</taxon>
        <taxon>Bacillati</taxon>
        <taxon>Actinomycetota</taxon>
        <taxon>Actinomycetes</taxon>
        <taxon>Kitasatosporales</taxon>
        <taxon>Streptomycetaceae</taxon>
        <taxon>Streptomyces</taxon>
    </lineage>
</organism>
<gene>
    <name evidence="2" type="ORF">GCM10010104_18120</name>
</gene>
<dbReference type="Proteomes" id="UP001501474">
    <property type="component" value="Unassembled WGS sequence"/>
</dbReference>
<evidence type="ECO:0000256" key="1">
    <source>
        <dbReference type="SAM" id="MobiDB-lite"/>
    </source>
</evidence>
<proteinExistence type="predicted"/>
<sequence length="101" mass="11037">MPRTVCRVVCGWFAVIATFWPTRAFVRVDLPALGRPTKQAKPALWTAPAGSSDDWVRTLMAPIVPDPRSRPAPAGRGELPETLTQRNVTETHPYATGNAGR</sequence>
<name>A0ABN3DB28_9ACTN</name>
<protein>
    <recommendedName>
        <fullName evidence="4">Secreted protein</fullName>
    </recommendedName>
</protein>
<comment type="caution">
    <text evidence="2">The sequence shown here is derived from an EMBL/GenBank/DDBJ whole genome shotgun (WGS) entry which is preliminary data.</text>
</comment>
<dbReference type="EMBL" id="BAAART010000040">
    <property type="protein sequence ID" value="GAA2226336.1"/>
    <property type="molecule type" value="Genomic_DNA"/>
</dbReference>
<evidence type="ECO:0008006" key="4">
    <source>
        <dbReference type="Google" id="ProtNLM"/>
    </source>
</evidence>
<keyword evidence="3" id="KW-1185">Reference proteome</keyword>
<feature type="region of interest" description="Disordered" evidence="1">
    <location>
        <begin position="64"/>
        <end position="101"/>
    </location>
</feature>
<accession>A0ABN3DB28</accession>
<evidence type="ECO:0000313" key="2">
    <source>
        <dbReference type="EMBL" id="GAA2226336.1"/>
    </source>
</evidence>
<reference evidence="2 3" key="1">
    <citation type="journal article" date="2019" name="Int. J. Syst. Evol. Microbiol.">
        <title>The Global Catalogue of Microorganisms (GCM) 10K type strain sequencing project: providing services to taxonomists for standard genome sequencing and annotation.</title>
        <authorList>
            <consortium name="The Broad Institute Genomics Platform"/>
            <consortium name="The Broad Institute Genome Sequencing Center for Infectious Disease"/>
            <person name="Wu L."/>
            <person name="Ma J."/>
        </authorList>
    </citation>
    <scope>NUCLEOTIDE SEQUENCE [LARGE SCALE GENOMIC DNA]</scope>
    <source>
        <strain evidence="2 3">JCM 3053</strain>
    </source>
</reference>